<dbReference type="InterPro" id="IPR027417">
    <property type="entry name" value="P-loop_NTPase"/>
</dbReference>
<dbReference type="GO" id="GO:0005524">
    <property type="term" value="F:ATP binding"/>
    <property type="evidence" value="ECO:0007669"/>
    <property type="project" value="InterPro"/>
</dbReference>
<dbReference type="Pfam" id="PF00271">
    <property type="entry name" value="Helicase_C"/>
    <property type="match status" value="1"/>
</dbReference>
<dbReference type="Gene3D" id="3.40.50.300">
    <property type="entry name" value="P-loop containing nucleotide triphosphate hydrolases"/>
    <property type="match status" value="2"/>
</dbReference>
<comment type="caution">
    <text evidence="3">The sequence shown here is derived from an EMBL/GenBank/DDBJ whole genome shotgun (WGS) entry which is preliminary data.</text>
</comment>
<dbReference type="PANTHER" id="PTHR47396:SF1">
    <property type="entry name" value="ATP-DEPENDENT HELICASE IRC3-RELATED"/>
    <property type="match status" value="1"/>
</dbReference>
<dbReference type="SMART" id="SM00490">
    <property type="entry name" value="HELICc"/>
    <property type="match status" value="1"/>
</dbReference>
<dbReference type="PANTHER" id="PTHR47396">
    <property type="entry name" value="TYPE I RESTRICTION ENZYME ECOKI R PROTEIN"/>
    <property type="match status" value="1"/>
</dbReference>
<dbReference type="InterPro" id="IPR014001">
    <property type="entry name" value="Helicase_ATP-bd"/>
</dbReference>
<feature type="domain" description="Helicase ATP-binding" evidence="1">
    <location>
        <begin position="39"/>
        <end position="209"/>
    </location>
</feature>
<evidence type="ECO:0000313" key="3">
    <source>
        <dbReference type="EMBL" id="MBB5365944.1"/>
    </source>
</evidence>
<feature type="domain" description="Helicase C-terminal" evidence="2">
    <location>
        <begin position="237"/>
        <end position="395"/>
    </location>
</feature>
<evidence type="ECO:0000259" key="2">
    <source>
        <dbReference type="PROSITE" id="PS51194"/>
    </source>
</evidence>
<dbReference type="InterPro" id="IPR006935">
    <property type="entry name" value="Helicase/UvrB_N"/>
</dbReference>
<dbReference type="SUPFAM" id="SSF52540">
    <property type="entry name" value="P-loop containing nucleoside triphosphate hydrolases"/>
    <property type="match status" value="1"/>
</dbReference>
<dbReference type="EMBL" id="JACHFL010000024">
    <property type="protein sequence ID" value="MBB5365944.1"/>
    <property type="molecule type" value="Genomic_DNA"/>
</dbReference>
<dbReference type="GO" id="GO:0005829">
    <property type="term" value="C:cytosol"/>
    <property type="evidence" value="ECO:0007669"/>
    <property type="project" value="TreeGrafter"/>
</dbReference>
<dbReference type="RefSeq" id="WP_184137848.1">
    <property type="nucleotide sequence ID" value="NZ_JACHFL010000024.1"/>
</dbReference>
<evidence type="ECO:0000259" key="1">
    <source>
        <dbReference type="PROSITE" id="PS51192"/>
    </source>
</evidence>
<evidence type="ECO:0000313" key="4">
    <source>
        <dbReference type="Proteomes" id="UP000552709"/>
    </source>
</evidence>
<dbReference type="AlphaFoldDB" id="A0A7W8JZC0"/>
<dbReference type="GO" id="GO:0003677">
    <property type="term" value="F:DNA binding"/>
    <property type="evidence" value="ECO:0007669"/>
    <property type="project" value="InterPro"/>
</dbReference>
<accession>A0A7W8JZC0</accession>
<dbReference type="SMART" id="SM00487">
    <property type="entry name" value="DEXDc"/>
    <property type="match status" value="1"/>
</dbReference>
<keyword evidence="3" id="KW-0547">Nucleotide-binding</keyword>
<dbReference type="PROSITE" id="PS51194">
    <property type="entry name" value="HELICASE_CTER"/>
    <property type="match status" value="1"/>
</dbReference>
<reference evidence="3 4" key="1">
    <citation type="submission" date="2020-08" db="EMBL/GenBank/DDBJ databases">
        <title>Genomic Encyclopedia of Type Strains, Phase IV (KMG-IV): sequencing the most valuable type-strain genomes for metagenomic binning, comparative biology and taxonomic classification.</title>
        <authorList>
            <person name="Goeker M."/>
        </authorList>
    </citation>
    <scope>NUCLEOTIDE SEQUENCE [LARGE SCALE GENOMIC DNA]</scope>
    <source>
        <strain evidence="3 4">DSM 27939</strain>
    </source>
</reference>
<dbReference type="Proteomes" id="UP000552709">
    <property type="component" value="Unassembled WGS sequence"/>
</dbReference>
<keyword evidence="3" id="KW-0378">Hydrolase</keyword>
<dbReference type="GO" id="GO:0004386">
    <property type="term" value="F:helicase activity"/>
    <property type="evidence" value="ECO:0007669"/>
    <property type="project" value="UniProtKB-KW"/>
</dbReference>
<dbReference type="GO" id="GO:0016787">
    <property type="term" value="F:hydrolase activity"/>
    <property type="evidence" value="ECO:0007669"/>
    <property type="project" value="InterPro"/>
</dbReference>
<sequence length="998" mass="110590">MTAPDPSYFQEHAGKVTLLGSADERLRNNQIGAIGAVQAHFSLSDQPALVAMPTGTGKSAVLIVLAFLLQARRVLVITPSIVVREQIAEGFQTLTILKKTGTLPPDCPEPVVTQVEGYLSDTAAWEALRTADVVVASPPSVSPSPGRVIEPPDELFDLVLVDEAHHAEAPTWKSLLDHFPKARRVLCSATPFRNDRQTLGARIVYHYPLRRAQRENIFSEITFVPVTASTPEDADIAIAQQAQAMFERDQAAGLDHRVMVRTTQKNRAKALKQVYTDHTTLKLEEVHSGMTLKTIKARLKKLREGELDGVIAVDMMGEGFDFPNLKIAAIHAPHKSLPVTLQFIGRFARTGFKGQPIGDATFIAEENSIRHDEYSLYSPDEPDWGEIIANLGDRRVQKEVARQEFFDTFLKTVTSADDTDPISRLALGHFEPFFHVKIYQLPDPAGFELEASPQGLTVQYAEVSRDLNVSAMVWVSGQKPRWLRPSLLQDVKYHLLIVYFDQPSNLMFVCSTLKEDDIYDLVLDSFAPPGAHEIAAPLLRRVMTDWKDPELYSIGMRNRQAAIGQESYRMLSGGAAHHAVSKRDGKRFTRGHAFGASVEGAGKKTLGISSNYAKVWSLQNGDLSKLVVWCQALAAKLADPASDTKTTPLDMLDGGQIITSFPDSSQHTLIMADWPAKIYKAAGRSKTLHLTSPAQPGGKTVHPLELELRVRPDQCTHDTLRFDVHCFSETVECQLKLEPLPRHSVLPGQTCTLESLSAGKKAGTFAEFLDGHAPEFWFEDLTTVTRNVQYAPIDFDERVPADTFERVDWTAAKVDIKAEITAKQPGTISIQEYLRQRLEGQHQVVFFDHETGEAADFITLDATGDPQRPIVMHFCHCKGSSEVKAGSRVEDMYEVLGQCIKCMRYRDRNALRAHLIDREKKYQAAGSGSRYVTGDAMMMTTILSTPGSLVLPITVWAVQPGLNSTKATMEADPKMHRLIDGIQSLLIEQGSLLKVMCT</sequence>
<organism evidence="3 4">
    <name type="scientific">Deinococcus humi</name>
    <dbReference type="NCBI Taxonomy" id="662880"/>
    <lineage>
        <taxon>Bacteria</taxon>
        <taxon>Thermotogati</taxon>
        <taxon>Deinococcota</taxon>
        <taxon>Deinococci</taxon>
        <taxon>Deinococcales</taxon>
        <taxon>Deinococcaceae</taxon>
        <taxon>Deinococcus</taxon>
    </lineage>
</organism>
<protein>
    <submittedName>
        <fullName evidence="3">Superfamily II DNA or RNA helicase</fullName>
    </submittedName>
</protein>
<proteinExistence type="predicted"/>
<dbReference type="InterPro" id="IPR050742">
    <property type="entry name" value="Helicase_Restrict-Modif_Enz"/>
</dbReference>
<dbReference type="InterPro" id="IPR001650">
    <property type="entry name" value="Helicase_C-like"/>
</dbReference>
<keyword evidence="3" id="KW-0067">ATP-binding</keyword>
<dbReference type="Pfam" id="PF04851">
    <property type="entry name" value="ResIII"/>
    <property type="match status" value="1"/>
</dbReference>
<name>A0A7W8JZC0_9DEIO</name>
<keyword evidence="4" id="KW-1185">Reference proteome</keyword>
<keyword evidence="3" id="KW-0347">Helicase</keyword>
<gene>
    <name evidence="3" type="ORF">HNQ08_005070</name>
</gene>
<dbReference type="PROSITE" id="PS51192">
    <property type="entry name" value="HELICASE_ATP_BIND_1"/>
    <property type="match status" value="1"/>
</dbReference>